<evidence type="ECO:0000313" key="6">
    <source>
        <dbReference type="EMBL" id="MFD2172120.1"/>
    </source>
</evidence>
<sequence>MMTSRVLLLGDGVVARDLDRELSSADCLVTSWVTDELPAGRMGSGLSQVIELMQTVEMRQFDVVMISSTSARELVREIVREVERRMGAEALLLASAMSLSATEIASWCARPERVVCFGFVPPLDGVAAVELARGRQTGDLALGRAMSFWSSTLRREAVCVKDSAGLVMPRVVAMIVNEAAFALMEGIATKAEIDTAMKLGTNYPFGPLEWADQIGVGQVVATLQGVYAEQGEDRYRPAPLLLKMRLANDRFYRSEEGADDADARGGHY</sequence>
<dbReference type="InterPro" id="IPR036291">
    <property type="entry name" value="NAD(P)-bd_dom_sf"/>
</dbReference>
<comment type="pathway">
    <text evidence="1">Lipid metabolism; butanoate metabolism.</text>
</comment>
<dbReference type="InterPro" id="IPR006176">
    <property type="entry name" value="3-OHacyl-CoA_DH_NAD-bd"/>
</dbReference>
<feature type="domain" description="3-hydroxyacyl-CoA dehydrogenase NAD binding" evidence="5">
    <location>
        <begin position="57"/>
        <end position="162"/>
    </location>
</feature>
<reference evidence="7" key="1">
    <citation type="journal article" date="2019" name="Int. J. Syst. Evol. Microbiol.">
        <title>The Global Catalogue of Microorganisms (GCM) 10K type strain sequencing project: providing services to taxonomists for standard genome sequencing and annotation.</title>
        <authorList>
            <consortium name="The Broad Institute Genomics Platform"/>
            <consortium name="The Broad Institute Genome Sequencing Center for Infectious Disease"/>
            <person name="Wu L."/>
            <person name="Ma J."/>
        </authorList>
    </citation>
    <scope>NUCLEOTIDE SEQUENCE [LARGE SCALE GENOMIC DNA]</scope>
    <source>
        <strain evidence="7">CGMCC 1.13574</strain>
    </source>
</reference>
<evidence type="ECO:0000313" key="7">
    <source>
        <dbReference type="Proteomes" id="UP001597343"/>
    </source>
</evidence>
<evidence type="ECO:0000256" key="2">
    <source>
        <dbReference type="ARBA" id="ARBA00009463"/>
    </source>
</evidence>
<dbReference type="Gene3D" id="3.40.50.720">
    <property type="entry name" value="NAD(P)-binding Rossmann-like Domain"/>
    <property type="match status" value="1"/>
</dbReference>
<dbReference type="EMBL" id="JBHUIO010000011">
    <property type="protein sequence ID" value="MFD2172120.1"/>
    <property type="molecule type" value="Genomic_DNA"/>
</dbReference>
<comment type="similarity">
    <text evidence="2">Belongs to the 3-hydroxyacyl-CoA dehydrogenase family.</text>
</comment>
<dbReference type="PANTHER" id="PTHR48075:SF5">
    <property type="entry name" value="3-HYDROXYBUTYRYL-COA DEHYDROGENASE"/>
    <property type="match status" value="1"/>
</dbReference>
<dbReference type="InterPro" id="IPR008927">
    <property type="entry name" value="6-PGluconate_DH-like_C_sf"/>
</dbReference>
<organism evidence="6 7">
    <name type="scientific">Tumebacillus lipolyticus</name>
    <dbReference type="NCBI Taxonomy" id="1280370"/>
    <lineage>
        <taxon>Bacteria</taxon>
        <taxon>Bacillati</taxon>
        <taxon>Bacillota</taxon>
        <taxon>Bacilli</taxon>
        <taxon>Bacillales</taxon>
        <taxon>Alicyclobacillaceae</taxon>
        <taxon>Tumebacillus</taxon>
    </lineage>
</organism>
<dbReference type="InterPro" id="IPR013328">
    <property type="entry name" value="6PGD_dom2"/>
</dbReference>
<keyword evidence="3" id="KW-0560">Oxidoreductase</keyword>
<dbReference type="Proteomes" id="UP001597343">
    <property type="component" value="Unassembled WGS sequence"/>
</dbReference>
<name>A0ABW5A2E6_9BACL</name>
<feature type="domain" description="3-hydroxyacyl-CoA dehydrogenase C-terminal" evidence="4">
    <location>
        <begin position="165"/>
        <end position="249"/>
    </location>
</feature>
<keyword evidence="7" id="KW-1185">Reference proteome</keyword>
<dbReference type="SUPFAM" id="SSF51735">
    <property type="entry name" value="NAD(P)-binding Rossmann-fold domains"/>
    <property type="match status" value="1"/>
</dbReference>
<evidence type="ECO:0000256" key="1">
    <source>
        <dbReference type="ARBA" id="ARBA00005086"/>
    </source>
</evidence>
<evidence type="ECO:0000256" key="3">
    <source>
        <dbReference type="ARBA" id="ARBA00023002"/>
    </source>
</evidence>
<dbReference type="PANTHER" id="PTHR48075">
    <property type="entry name" value="3-HYDROXYACYL-COA DEHYDROGENASE FAMILY PROTEIN"/>
    <property type="match status" value="1"/>
</dbReference>
<dbReference type="RefSeq" id="WP_386049493.1">
    <property type="nucleotide sequence ID" value="NZ_JBHUIO010000011.1"/>
</dbReference>
<dbReference type="Gene3D" id="1.10.1040.10">
    <property type="entry name" value="N-(1-d-carboxylethyl)-l-norvaline Dehydrogenase, domain 2"/>
    <property type="match status" value="1"/>
</dbReference>
<comment type="caution">
    <text evidence="6">The sequence shown here is derived from an EMBL/GenBank/DDBJ whole genome shotgun (WGS) entry which is preliminary data.</text>
</comment>
<accession>A0ABW5A2E6</accession>
<proteinExistence type="inferred from homology"/>
<protein>
    <submittedName>
        <fullName evidence="6">3-hydroxyacyl-CoA dehydrogenase family protein</fullName>
    </submittedName>
</protein>
<dbReference type="InterPro" id="IPR006108">
    <property type="entry name" value="3HC_DH_C"/>
</dbReference>
<evidence type="ECO:0000259" key="5">
    <source>
        <dbReference type="Pfam" id="PF02737"/>
    </source>
</evidence>
<evidence type="ECO:0000259" key="4">
    <source>
        <dbReference type="Pfam" id="PF00725"/>
    </source>
</evidence>
<dbReference type="SUPFAM" id="SSF48179">
    <property type="entry name" value="6-phosphogluconate dehydrogenase C-terminal domain-like"/>
    <property type="match status" value="1"/>
</dbReference>
<dbReference type="Pfam" id="PF00725">
    <property type="entry name" value="3HCDH"/>
    <property type="match status" value="1"/>
</dbReference>
<gene>
    <name evidence="6" type="ORF">ACFSOY_19315</name>
</gene>
<dbReference type="Pfam" id="PF02737">
    <property type="entry name" value="3HCDH_N"/>
    <property type="match status" value="1"/>
</dbReference>